<dbReference type="AlphaFoldDB" id="A0A9N7TXQ4"/>
<feature type="compositionally biased region" description="Basic and acidic residues" evidence="1">
    <location>
        <begin position="90"/>
        <end position="104"/>
    </location>
</feature>
<feature type="region of interest" description="Disordered" evidence="1">
    <location>
        <begin position="258"/>
        <end position="277"/>
    </location>
</feature>
<protein>
    <submittedName>
        <fullName evidence="2">Uncharacterized protein</fullName>
    </submittedName>
</protein>
<sequence length="351" mass="38593">MATCEEADVTVCGSDEEPSPQEDDEDEELHRTPERGRSKTPADILLDLSEEADLKELEPYNYHLYSGVEEAVCGWDRVAPMSCILLTQKKDRKPEPKEAEKPTISEDLTPVTSESSASISEQRCESCPGLCNQPGESCLINAVAGLQLDNTEWPFVNAMQKTTSHHFPQTTEEGRTLVETWRPHHLSSKCTVSGKIPVKPQKHSHRPNSTVVPIRTYTFLPPIKPPGPDPKMDSQTCSGRKASGGVNLQERGIMLDKRSGRRGRREEPVANAGLPNHPAALTSTHQTCHHNKPLFYAGSVSIPKGFQVPVSSNPDKVQYGRYMMGKSLTRVLQGSTAAGAQTHLQTSCLFS</sequence>
<evidence type="ECO:0000313" key="3">
    <source>
        <dbReference type="Proteomes" id="UP001153269"/>
    </source>
</evidence>
<feature type="region of interest" description="Disordered" evidence="1">
    <location>
        <begin position="90"/>
        <end position="117"/>
    </location>
</feature>
<feature type="compositionally biased region" description="Acidic residues" evidence="1">
    <location>
        <begin position="1"/>
        <end position="27"/>
    </location>
</feature>
<evidence type="ECO:0000313" key="2">
    <source>
        <dbReference type="EMBL" id="CAB1420612.1"/>
    </source>
</evidence>
<dbReference type="EMBL" id="CADEAL010000469">
    <property type="protein sequence ID" value="CAB1420612.1"/>
    <property type="molecule type" value="Genomic_DNA"/>
</dbReference>
<proteinExistence type="predicted"/>
<evidence type="ECO:0000256" key="1">
    <source>
        <dbReference type="SAM" id="MobiDB-lite"/>
    </source>
</evidence>
<organism evidence="2 3">
    <name type="scientific">Pleuronectes platessa</name>
    <name type="common">European plaice</name>
    <dbReference type="NCBI Taxonomy" id="8262"/>
    <lineage>
        <taxon>Eukaryota</taxon>
        <taxon>Metazoa</taxon>
        <taxon>Chordata</taxon>
        <taxon>Craniata</taxon>
        <taxon>Vertebrata</taxon>
        <taxon>Euteleostomi</taxon>
        <taxon>Actinopterygii</taxon>
        <taxon>Neopterygii</taxon>
        <taxon>Teleostei</taxon>
        <taxon>Neoteleostei</taxon>
        <taxon>Acanthomorphata</taxon>
        <taxon>Carangaria</taxon>
        <taxon>Pleuronectiformes</taxon>
        <taxon>Pleuronectoidei</taxon>
        <taxon>Pleuronectidae</taxon>
        <taxon>Pleuronectes</taxon>
    </lineage>
</organism>
<feature type="compositionally biased region" description="Basic and acidic residues" evidence="1">
    <location>
        <begin position="28"/>
        <end position="37"/>
    </location>
</feature>
<reference evidence="2" key="1">
    <citation type="submission" date="2020-03" db="EMBL/GenBank/DDBJ databases">
        <authorList>
            <person name="Weist P."/>
        </authorList>
    </citation>
    <scope>NUCLEOTIDE SEQUENCE</scope>
</reference>
<name>A0A9N7TXQ4_PLEPL</name>
<accession>A0A9N7TXQ4</accession>
<feature type="region of interest" description="Disordered" evidence="1">
    <location>
        <begin position="220"/>
        <end position="244"/>
    </location>
</feature>
<dbReference type="Proteomes" id="UP001153269">
    <property type="component" value="Unassembled WGS sequence"/>
</dbReference>
<gene>
    <name evidence="2" type="ORF">PLEPLA_LOCUS8487</name>
</gene>
<comment type="caution">
    <text evidence="2">The sequence shown here is derived from an EMBL/GenBank/DDBJ whole genome shotgun (WGS) entry which is preliminary data.</text>
</comment>
<keyword evidence="3" id="KW-1185">Reference proteome</keyword>
<feature type="compositionally biased region" description="Basic and acidic residues" evidence="1">
    <location>
        <begin position="258"/>
        <end position="268"/>
    </location>
</feature>
<feature type="region of interest" description="Disordered" evidence="1">
    <location>
        <begin position="1"/>
        <end position="44"/>
    </location>
</feature>